<accession>A0A9P2TDT4</accession>
<feature type="domain" description="AAA+ ATPase" evidence="1">
    <location>
        <begin position="31"/>
        <end position="353"/>
    </location>
</feature>
<dbReference type="InterPro" id="IPR038729">
    <property type="entry name" value="Rad50/SbcC_AAA"/>
</dbReference>
<evidence type="ECO:0000313" key="3">
    <source>
        <dbReference type="Proteomes" id="UP000014184"/>
    </source>
</evidence>
<dbReference type="PANTHER" id="PTHR43581">
    <property type="entry name" value="ATP/GTP PHOSPHATASE"/>
    <property type="match status" value="1"/>
</dbReference>
<dbReference type="GO" id="GO:0016887">
    <property type="term" value="F:ATP hydrolysis activity"/>
    <property type="evidence" value="ECO:0007669"/>
    <property type="project" value="InterPro"/>
</dbReference>
<dbReference type="EMBL" id="AOSG01000009">
    <property type="protein sequence ID" value="EOR72516.1"/>
    <property type="molecule type" value="Genomic_DNA"/>
</dbReference>
<proteinExistence type="predicted"/>
<protein>
    <submittedName>
        <fullName evidence="2">ATPase</fullName>
    </submittedName>
</protein>
<comment type="caution">
    <text evidence="2">The sequence shown here is derived from an EMBL/GenBank/DDBJ whole genome shotgun (WGS) entry which is preliminary data.</text>
</comment>
<sequence length="360" mass="39285">MYVAELAVSGIRGFYGARSVELGFTRPDGAHAGWTVLAGPNGAGKTTLLRALALALVGPSVGRALMSDFRGWLSRGESDGWVRARLVPDPQWDRTPRGQDVLREPFEAELYWSDFGGARPQFLIEPDRTVLLENGPWAEHPHGWFVVGYGPFRRLGGQWSRPGRPVPVPGALSRLANLFGEDASLAEGLRWLTGVHLGWREGTHIVPRFVLSLLDDGLLPSGFRIARLDGEGLWIAHGGEEFLLGELGDGHRLMVALVVDLVRHAFEMYGASALGEQGGMPAVVCPGVVLIDEVEAHLHAGWQQTIGGWLRQHFPRIQFVVTTHSPYICRDADEGGLIRLSAVDRNEPPQVVSAPKELAS</sequence>
<dbReference type="PANTHER" id="PTHR43581:SF2">
    <property type="entry name" value="EXCINUCLEASE ATPASE SUBUNIT"/>
    <property type="match status" value="1"/>
</dbReference>
<dbReference type="GO" id="GO:0005524">
    <property type="term" value="F:ATP binding"/>
    <property type="evidence" value="ECO:0007669"/>
    <property type="project" value="InterPro"/>
</dbReference>
<dbReference type="InterPro" id="IPR003593">
    <property type="entry name" value="AAA+_ATPase"/>
</dbReference>
<dbReference type="Proteomes" id="UP000014184">
    <property type="component" value="Unassembled WGS sequence"/>
</dbReference>
<keyword evidence="3" id="KW-1185">Reference proteome</keyword>
<dbReference type="Gene3D" id="3.40.50.300">
    <property type="entry name" value="P-loop containing nucleotide triphosphate hydrolases"/>
    <property type="match status" value="2"/>
</dbReference>
<dbReference type="SUPFAM" id="SSF52540">
    <property type="entry name" value="P-loop containing nucleoside triphosphate hydrolases"/>
    <property type="match status" value="1"/>
</dbReference>
<dbReference type="InterPro" id="IPR051396">
    <property type="entry name" value="Bact_Antivir_Def_Nuclease"/>
</dbReference>
<evidence type="ECO:0000259" key="1">
    <source>
        <dbReference type="SMART" id="SM00382"/>
    </source>
</evidence>
<organism evidence="2 3">
    <name type="scientific">Thermobifida fusca TM51</name>
    <dbReference type="NCBI Taxonomy" id="1169414"/>
    <lineage>
        <taxon>Bacteria</taxon>
        <taxon>Bacillati</taxon>
        <taxon>Actinomycetota</taxon>
        <taxon>Actinomycetes</taxon>
        <taxon>Streptosporangiales</taxon>
        <taxon>Nocardiopsidaceae</taxon>
        <taxon>Thermobifida</taxon>
    </lineage>
</organism>
<evidence type="ECO:0000313" key="2">
    <source>
        <dbReference type="EMBL" id="EOR72516.1"/>
    </source>
</evidence>
<gene>
    <name evidence="2" type="ORF">TM51_02315</name>
</gene>
<dbReference type="RefSeq" id="WP_011290844.1">
    <property type="nucleotide sequence ID" value="NZ_AOSG01000009.1"/>
</dbReference>
<dbReference type="GO" id="GO:0006302">
    <property type="term" value="P:double-strand break repair"/>
    <property type="evidence" value="ECO:0007669"/>
    <property type="project" value="InterPro"/>
</dbReference>
<dbReference type="Pfam" id="PF13476">
    <property type="entry name" value="AAA_23"/>
    <property type="match status" value="1"/>
</dbReference>
<dbReference type="SMART" id="SM00382">
    <property type="entry name" value="AAA"/>
    <property type="match status" value="1"/>
</dbReference>
<name>A0A9P2TDT4_THEFU</name>
<dbReference type="InterPro" id="IPR003959">
    <property type="entry name" value="ATPase_AAA_core"/>
</dbReference>
<dbReference type="InterPro" id="IPR027417">
    <property type="entry name" value="P-loop_NTPase"/>
</dbReference>
<dbReference type="Pfam" id="PF13304">
    <property type="entry name" value="AAA_21"/>
    <property type="match status" value="1"/>
</dbReference>
<dbReference type="AlphaFoldDB" id="A0A9P2TDT4"/>
<reference evidence="2 3" key="1">
    <citation type="journal article" date="2013" name="Genome Announc.">
        <title>Draft Genome Sequence of the Lignocellulose Decomposer Thermobifida fusca Strain TM51.</title>
        <authorList>
            <person name="Toth A."/>
            <person name="Barna T."/>
            <person name="Nagy I."/>
            <person name="Horvath B."/>
            <person name="Nagy I."/>
            <person name="Tancsics A."/>
            <person name="Kriszt B."/>
            <person name="Baka E."/>
            <person name="Fekete C."/>
            <person name="Kukolya J."/>
        </authorList>
    </citation>
    <scope>NUCLEOTIDE SEQUENCE [LARGE SCALE GENOMIC DNA]</scope>
    <source>
        <strain evidence="2 3">TM51</strain>
    </source>
</reference>